<evidence type="ECO:0000313" key="8">
    <source>
        <dbReference type="EMBL" id="MBE9375342.1"/>
    </source>
</evidence>
<evidence type="ECO:0000256" key="4">
    <source>
        <dbReference type="ARBA" id="ARBA00022989"/>
    </source>
</evidence>
<dbReference type="InterPro" id="IPR051401">
    <property type="entry name" value="GtrA_CellWall_Glycosyl"/>
</dbReference>
<accession>A0A929BD64</accession>
<reference evidence="8" key="1">
    <citation type="submission" date="2020-10" db="EMBL/GenBank/DDBJ databases">
        <title>Diversity and distribution of actinomycetes associated with coral in the coast of Hainan.</title>
        <authorList>
            <person name="Li F."/>
        </authorList>
    </citation>
    <scope>NUCLEOTIDE SEQUENCE</scope>
    <source>
        <strain evidence="8">HNM0983</strain>
    </source>
</reference>
<keyword evidence="5 6" id="KW-0472">Membrane</keyword>
<keyword evidence="4 6" id="KW-1133">Transmembrane helix</keyword>
<feature type="transmembrane region" description="Helical" evidence="6">
    <location>
        <begin position="68"/>
        <end position="88"/>
    </location>
</feature>
<feature type="transmembrane region" description="Helical" evidence="6">
    <location>
        <begin position="94"/>
        <end position="114"/>
    </location>
</feature>
<dbReference type="PANTHER" id="PTHR38459">
    <property type="entry name" value="PROPHAGE BACTOPRENOL-LINKED GLUCOSE TRANSLOCASE HOMOLOG"/>
    <property type="match status" value="1"/>
</dbReference>
<proteinExistence type="inferred from homology"/>
<name>A0A929BD64_9PSEU</name>
<gene>
    <name evidence="8" type="ORF">IQ251_12890</name>
</gene>
<keyword evidence="9" id="KW-1185">Reference proteome</keyword>
<comment type="subcellular location">
    <subcellularLocation>
        <location evidence="1">Membrane</location>
        <topology evidence="1">Multi-pass membrane protein</topology>
    </subcellularLocation>
</comment>
<dbReference type="Proteomes" id="UP000598360">
    <property type="component" value="Unassembled WGS sequence"/>
</dbReference>
<keyword evidence="3 6" id="KW-0812">Transmembrane</keyword>
<feature type="domain" description="GtrA/DPMS transmembrane" evidence="7">
    <location>
        <begin position="9"/>
        <end position="118"/>
    </location>
</feature>
<sequence length="140" mass="15143">MSETGKFARFVVVGVVNTVVHYLVYLVAWQLVPYLVAHVLATTVAMSASYLLNCHFTFRVRPRLRTFLLYPASNATNLAISTTAMVLLVELAGVHPLAATLLGGLLATPATYLVSRLILAAPNRTPSAPPEDPLTIGKPW</sequence>
<evidence type="ECO:0000256" key="5">
    <source>
        <dbReference type="ARBA" id="ARBA00023136"/>
    </source>
</evidence>
<comment type="caution">
    <text evidence="8">The sequence shown here is derived from an EMBL/GenBank/DDBJ whole genome shotgun (WGS) entry which is preliminary data.</text>
</comment>
<dbReference type="EMBL" id="JADEYC010000019">
    <property type="protein sequence ID" value="MBE9375342.1"/>
    <property type="molecule type" value="Genomic_DNA"/>
</dbReference>
<dbReference type="InterPro" id="IPR007267">
    <property type="entry name" value="GtrA_DPMS_TM"/>
</dbReference>
<evidence type="ECO:0000259" key="7">
    <source>
        <dbReference type="Pfam" id="PF04138"/>
    </source>
</evidence>
<dbReference type="PANTHER" id="PTHR38459:SF1">
    <property type="entry name" value="PROPHAGE BACTOPRENOL-LINKED GLUCOSE TRANSLOCASE HOMOLOG"/>
    <property type="match status" value="1"/>
</dbReference>
<feature type="transmembrane region" description="Helical" evidence="6">
    <location>
        <begin position="7"/>
        <end position="28"/>
    </location>
</feature>
<evidence type="ECO:0000256" key="6">
    <source>
        <dbReference type="SAM" id="Phobius"/>
    </source>
</evidence>
<comment type="similarity">
    <text evidence="2">Belongs to the GtrA family.</text>
</comment>
<feature type="transmembrane region" description="Helical" evidence="6">
    <location>
        <begin position="34"/>
        <end position="56"/>
    </location>
</feature>
<dbReference type="GO" id="GO:0005886">
    <property type="term" value="C:plasma membrane"/>
    <property type="evidence" value="ECO:0007669"/>
    <property type="project" value="TreeGrafter"/>
</dbReference>
<dbReference type="GO" id="GO:0000271">
    <property type="term" value="P:polysaccharide biosynthetic process"/>
    <property type="evidence" value="ECO:0007669"/>
    <property type="project" value="InterPro"/>
</dbReference>
<dbReference type="AlphaFoldDB" id="A0A929BD64"/>
<organism evidence="8 9">
    <name type="scientific">Saccharopolyspora montiporae</name>
    <dbReference type="NCBI Taxonomy" id="2781240"/>
    <lineage>
        <taxon>Bacteria</taxon>
        <taxon>Bacillati</taxon>
        <taxon>Actinomycetota</taxon>
        <taxon>Actinomycetes</taxon>
        <taxon>Pseudonocardiales</taxon>
        <taxon>Pseudonocardiaceae</taxon>
        <taxon>Saccharopolyspora</taxon>
    </lineage>
</organism>
<protein>
    <submittedName>
        <fullName evidence="8">GtrA family protein</fullName>
    </submittedName>
</protein>
<dbReference type="Pfam" id="PF04138">
    <property type="entry name" value="GtrA_DPMS_TM"/>
    <property type="match status" value="1"/>
</dbReference>
<evidence type="ECO:0000313" key="9">
    <source>
        <dbReference type="Proteomes" id="UP000598360"/>
    </source>
</evidence>
<evidence type="ECO:0000256" key="3">
    <source>
        <dbReference type="ARBA" id="ARBA00022692"/>
    </source>
</evidence>
<evidence type="ECO:0000256" key="2">
    <source>
        <dbReference type="ARBA" id="ARBA00009399"/>
    </source>
</evidence>
<evidence type="ECO:0000256" key="1">
    <source>
        <dbReference type="ARBA" id="ARBA00004141"/>
    </source>
</evidence>